<dbReference type="PANTHER" id="PTHR33172">
    <property type="entry name" value="OS08G0516900 PROTEIN"/>
    <property type="match status" value="1"/>
</dbReference>
<evidence type="ECO:0000256" key="1">
    <source>
        <dbReference type="ARBA" id="ARBA00004123"/>
    </source>
</evidence>
<dbReference type="EnsemblPlants" id="HORVU.MOREX.r3.1HG0076550.1">
    <property type="protein sequence ID" value="HORVU.MOREX.r3.1HG0076550.1"/>
    <property type="gene ID" value="HORVU.MOREX.r3.1HG0076550"/>
</dbReference>
<reference evidence="6" key="4">
    <citation type="submission" date="2022-01" db="UniProtKB">
        <authorList>
            <consortium name="EnsemblPlants"/>
        </authorList>
    </citation>
    <scope>IDENTIFICATION</scope>
    <source>
        <strain evidence="6">subsp. vulgare</strain>
    </source>
</reference>
<name>F2D6W8_HORVV</name>
<reference evidence="7" key="2">
    <citation type="journal article" date="2012" name="Nature">
        <title>A physical, genetic and functional sequence assembly of the barley genome.</title>
        <authorList>
            <consortium name="The International Barley Genome Sequencing Consortium"/>
            <person name="Mayer K.F."/>
            <person name="Waugh R."/>
            <person name="Brown J.W."/>
            <person name="Schulman A."/>
            <person name="Langridge P."/>
            <person name="Platzer M."/>
            <person name="Fincher G.B."/>
            <person name="Muehlbauer G.J."/>
            <person name="Sato K."/>
            <person name="Close T.J."/>
            <person name="Wise R.P."/>
            <person name="Stein N."/>
        </authorList>
    </citation>
    <scope>NUCLEOTIDE SEQUENCE [LARGE SCALE GENOMIC DNA]</scope>
    <source>
        <strain evidence="7">cv. Morex</strain>
    </source>
</reference>
<dbReference type="KEGG" id="hvg:123415868"/>
<gene>
    <name evidence="6" type="primary">LOC123415868</name>
</gene>
<dbReference type="GO" id="GO:0006950">
    <property type="term" value="P:response to stress"/>
    <property type="evidence" value="ECO:0007669"/>
    <property type="project" value="UniProtKB-ARBA"/>
</dbReference>
<dbReference type="EMBL" id="AK365191">
    <property type="protein sequence ID" value="BAJ96394.1"/>
    <property type="molecule type" value="mRNA"/>
</dbReference>
<dbReference type="Proteomes" id="UP000011116">
    <property type="component" value="Chromosome 1H"/>
</dbReference>
<protein>
    <submittedName>
        <fullName evidence="4">Predicted protein</fullName>
    </submittedName>
</protein>
<keyword evidence="7" id="KW-1185">Reference proteome</keyword>
<evidence type="ECO:0000313" key="5">
    <source>
        <dbReference type="EMBL" id="BAJ96394.1"/>
    </source>
</evidence>
<dbReference type="STRING" id="112509.F2D6W8"/>
<reference evidence="6" key="3">
    <citation type="submission" date="2020-10" db="EMBL/GenBank/DDBJ databases">
        <authorList>
            <person name="Scholz U."/>
            <person name="Mascher M."/>
            <person name="Fiebig A."/>
        </authorList>
    </citation>
    <scope>NUCLEOTIDE SEQUENCE [LARGE SCALE GENOMIC DNA]</scope>
    <source>
        <strain evidence="6">cv. Morex</strain>
    </source>
</reference>
<evidence type="ECO:0000256" key="3">
    <source>
        <dbReference type="SAM" id="MobiDB-lite"/>
    </source>
</evidence>
<dbReference type="GeneID" id="123415868"/>
<reference evidence="4" key="1">
    <citation type="journal article" date="2011" name="Plant Physiol.">
        <title>Comprehensive sequence analysis of 24,783 barley full-length cDNAs derived from 12 clone libraries.</title>
        <authorList>
            <person name="Matsumoto T."/>
            <person name="Tanaka T."/>
            <person name="Sakai H."/>
            <person name="Amano N."/>
            <person name="Kanamori H."/>
            <person name="Kurita K."/>
            <person name="Kikuta A."/>
            <person name="Kamiya K."/>
            <person name="Yamamoto M."/>
            <person name="Ikawa H."/>
            <person name="Fujii N."/>
            <person name="Hori K."/>
            <person name="Itoh T."/>
            <person name="Sato K."/>
        </authorList>
    </citation>
    <scope>NUCLEOTIDE SEQUENCE</scope>
    <source>
        <tissue evidence="4">Shoot</tissue>
        <tissue evidence="5">Shoot and root</tissue>
    </source>
</reference>
<dbReference type="PANTHER" id="PTHR33172:SF35">
    <property type="entry name" value="OXIDATIVE STRESS 3"/>
    <property type="match status" value="1"/>
</dbReference>
<dbReference type="eggNOG" id="ENOG502S7SF">
    <property type="taxonomic scope" value="Eukaryota"/>
</dbReference>
<dbReference type="RefSeq" id="XP_044962698.1">
    <property type="nucleotide sequence ID" value="XM_045106763.1"/>
</dbReference>
<dbReference type="GO" id="GO:0005634">
    <property type="term" value="C:nucleus"/>
    <property type="evidence" value="ECO:0007669"/>
    <property type="project" value="UniProtKB-SubCell"/>
</dbReference>
<dbReference type="InterPro" id="IPR051992">
    <property type="entry name" value="OxStress_Response_Reg"/>
</dbReference>
<dbReference type="ExpressionAtlas" id="F2D6W8">
    <property type="expression patterns" value="baseline and differential"/>
</dbReference>
<dbReference type="OMA" id="MYEEGED"/>
<evidence type="ECO:0000313" key="4">
    <source>
        <dbReference type="EMBL" id="BAJ90839.1"/>
    </source>
</evidence>
<proteinExistence type="evidence at transcript level"/>
<feature type="region of interest" description="Disordered" evidence="3">
    <location>
        <begin position="1"/>
        <end position="49"/>
    </location>
</feature>
<dbReference type="OrthoDB" id="1938584at2759"/>
<sequence length="159" mass="17076">MSCRTMGEEEEFEASSCASSGGESGDEGDRFPGSAGGRRQSAPPLAPLRRMNSDSIYDMSGMTAHLPAKKGLSMYYQGKSQSFACMAEVRCLEDLQKKEKPRGQQKMKPCKSYATLGVGGMARNMKPAGSSCANLGLMDAGNGFMAPRNIPVNDNCYHQ</sequence>
<dbReference type="HOGENOM" id="CLU_082868_3_0_1"/>
<organism evidence="4">
    <name type="scientific">Hordeum vulgare subsp. vulgare</name>
    <name type="common">Domesticated barley</name>
    <dbReference type="NCBI Taxonomy" id="112509"/>
    <lineage>
        <taxon>Eukaryota</taxon>
        <taxon>Viridiplantae</taxon>
        <taxon>Streptophyta</taxon>
        <taxon>Embryophyta</taxon>
        <taxon>Tracheophyta</taxon>
        <taxon>Spermatophyta</taxon>
        <taxon>Magnoliopsida</taxon>
        <taxon>Liliopsida</taxon>
        <taxon>Poales</taxon>
        <taxon>Poaceae</taxon>
        <taxon>BOP clade</taxon>
        <taxon>Pooideae</taxon>
        <taxon>Triticodae</taxon>
        <taxon>Triticeae</taxon>
        <taxon>Hordeinae</taxon>
        <taxon>Hordeum</taxon>
    </lineage>
</organism>
<comment type="subcellular location">
    <subcellularLocation>
        <location evidence="1">Nucleus</location>
    </subcellularLocation>
</comment>
<evidence type="ECO:0000256" key="2">
    <source>
        <dbReference type="ARBA" id="ARBA00023242"/>
    </source>
</evidence>
<accession>F2D6W8</accession>
<dbReference type="EMBL" id="AK359630">
    <property type="protein sequence ID" value="BAJ90839.1"/>
    <property type="molecule type" value="mRNA"/>
</dbReference>
<dbReference type="AlphaFoldDB" id="F2D6W8"/>
<evidence type="ECO:0000313" key="7">
    <source>
        <dbReference type="Proteomes" id="UP000011116"/>
    </source>
</evidence>
<evidence type="ECO:0000313" key="6">
    <source>
        <dbReference type="EnsemblPlants" id="HORVU.MOREX.r3.1HG0076550.1"/>
    </source>
</evidence>
<dbReference type="Gramene" id="HORVU.MOREX.r3.1HG0076550.1">
    <property type="protein sequence ID" value="HORVU.MOREX.r3.1HG0076550.1"/>
    <property type="gene ID" value="HORVU.MOREX.r3.1HG0076550"/>
</dbReference>
<dbReference type="Gramene" id="HORVU.MOREX.r2.1HG0062060.1">
    <property type="protein sequence ID" value="HORVU.MOREX.r2.1HG0062060.1"/>
    <property type="gene ID" value="HORVU.MOREX.r2.1HG0062060"/>
</dbReference>
<dbReference type="PaxDb" id="4513-MLOC_1248.1"/>
<keyword evidence="2" id="KW-0539">Nucleus</keyword>